<dbReference type="SUPFAM" id="SSF53098">
    <property type="entry name" value="Ribonuclease H-like"/>
    <property type="match status" value="1"/>
</dbReference>
<dbReference type="GO" id="GO:0004523">
    <property type="term" value="F:RNA-DNA hybrid ribonuclease activity"/>
    <property type="evidence" value="ECO:0007669"/>
    <property type="project" value="InterPro"/>
</dbReference>
<dbReference type="Pfam" id="PF00075">
    <property type="entry name" value="RNase_H"/>
    <property type="match status" value="1"/>
</dbReference>
<feature type="domain" description="RNase H type-1" evidence="1">
    <location>
        <begin position="288"/>
        <end position="342"/>
    </location>
</feature>
<dbReference type="Proteomes" id="UP000507470">
    <property type="component" value="Unassembled WGS sequence"/>
</dbReference>
<evidence type="ECO:0000313" key="2">
    <source>
        <dbReference type="EMBL" id="CAC5393426.1"/>
    </source>
</evidence>
<organism evidence="2 3">
    <name type="scientific">Mytilus coruscus</name>
    <name type="common">Sea mussel</name>
    <dbReference type="NCBI Taxonomy" id="42192"/>
    <lineage>
        <taxon>Eukaryota</taxon>
        <taxon>Metazoa</taxon>
        <taxon>Spiralia</taxon>
        <taxon>Lophotrochozoa</taxon>
        <taxon>Mollusca</taxon>
        <taxon>Bivalvia</taxon>
        <taxon>Autobranchia</taxon>
        <taxon>Pteriomorphia</taxon>
        <taxon>Mytilida</taxon>
        <taxon>Mytiloidea</taxon>
        <taxon>Mytilidae</taxon>
        <taxon>Mytilinae</taxon>
        <taxon>Mytilus</taxon>
    </lineage>
</organism>
<dbReference type="Gene3D" id="3.30.420.10">
    <property type="entry name" value="Ribonuclease H-like superfamily/Ribonuclease H"/>
    <property type="match status" value="1"/>
</dbReference>
<protein>
    <recommendedName>
        <fullName evidence="1">RNase H type-1 domain-containing protein</fullName>
    </recommendedName>
</protein>
<dbReference type="OrthoDB" id="407198at2759"/>
<name>A0A6J8CDK6_MYTCO</name>
<evidence type="ECO:0000259" key="1">
    <source>
        <dbReference type="Pfam" id="PF00075"/>
    </source>
</evidence>
<accession>A0A6J8CDK6</accession>
<dbReference type="InterPro" id="IPR036397">
    <property type="entry name" value="RNaseH_sf"/>
</dbReference>
<reference evidence="2 3" key="1">
    <citation type="submission" date="2020-06" db="EMBL/GenBank/DDBJ databases">
        <authorList>
            <person name="Li R."/>
            <person name="Bekaert M."/>
        </authorList>
    </citation>
    <scope>NUCLEOTIDE SEQUENCE [LARGE SCALE GENOMIC DNA]</scope>
    <source>
        <strain evidence="3">wild</strain>
    </source>
</reference>
<proteinExistence type="predicted"/>
<evidence type="ECO:0000313" key="3">
    <source>
        <dbReference type="Proteomes" id="UP000507470"/>
    </source>
</evidence>
<gene>
    <name evidence="2" type="ORF">MCOR_28295</name>
</gene>
<dbReference type="GO" id="GO:0003676">
    <property type="term" value="F:nucleic acid binding"/>
    <property type="evidence" value="ECO:0007669"/>
    <property type="project" value="InterPro"/>
</dbReference>
<dbReference type="InterPro" id="IPR002156">
    <property type="entry name" value="RNaseH_domain"/>
</dbReference>
<dbReference type="AlphaFoldDB" id="A0A6J8CDK6"/>
<keyword evidence="3" id="KW-1185">Reference proteome</keyword>
<sequence length="389" mass="44281">MKRKRTDYRLDDLYCFVYKEEVTHLTNAFVPEADEELSPSLENLIVLTWLRLINRDLPNLVKQRYGTELRSKTLASLKPEISQALDSLLDEIHSATDAKSKLQANVLTDSKPCVQGFEKLCRGEFSASPRVTSFLSVVKPIPGQRQSFIWSCKYSIRLCKQKRTPVCTEPNCQVCCFISRTEDSVVRAVSIQDVLNDEFRLPFTTRSAWINIQSECPDLRRTHAHLKQGTRPSKKLTNIKDVKRYLNVASIANDGLLVVRRCDPLAPPNELIIVPRSVLDRLVTALHINNNWKLKSSGKDVKNKELWSEIDNLLSNINVSWVHVARDSEIGQIEADKLAKLALNIKTSSVNTIQANDQDWVAQTSIKVNSLLKVHLNLIIYYLRCTNVN</sequence>
<dbReference type="InterPro" id="IPR012337">
    <property type="entry name" value="RNaseH-like_sf"/>
</dbReference>
<dbReference type="EMBL" id="CACVKT020005195">
    <property type="protein sequence ID" value="CAC5393426.1"/>
    <property type="molecule type" value="Genomic_DNA"/>
</dbReference>